<protein>
    <recommendedName>
        <fullName evidence="3">Tail assembly chaperone</fullName>
    </recommendedName>
</protein>
<sequence length="126" mass="13802">MSTLYTLDKLREDVDREFAPLKIAVGDATYVLRNLLRIDETDRDAVMEAMKDVEAAAADEDTETEADLDDVKKFTAAINFVLATVTADGKGAKLIEAFNGDMMVAMKVLELWSEATQPGEARNSPA</sequence>
<keyword evidence="2" id="KW-1185">Reference proteome</keyword>
<dbReference type="InterPro" id="IPR020132">
    <property type="entry name" value="Gp24/Gp25"/>
</dbReference>
<reference evidence="1 2" key="1">
    <citation type="journal article" date="2019" name="Int. J. Syst. Evol. Microbiol.">
        <title>The Global Catalogue of Microorganisms (GCM) 10K type strain sequencing project: providing services to taxonomists for standard genome sequencing and annotation.</title>
        <authorList>
            <consortium name="The Broad Institute Genomics Platform"/>
            <consortium name="The Broad Institute Genome Sequencing Center for Infectious Disease"/>
            <person name="Wu L."/>
            <person name="Ma J."/>
        </authorList>
    </citation>
    <scope>NUCLEOTIDE SEQUENCE [LARGE SCALE GENOMIC DNA]</scope>
    <source>
        <strain evidence="1 2">JCM 14545</strain>
    </source>
</reference>
<evidence type="ECO:0008006" key="3">
    <source>
        <dbReference type="Google" id="ProtNLM"/>
    </source>
</evidence>
<gene>
    <name evidence="1" type="ORF">GCM10009754_04550</name>
</gene>
<evidence type="ECO:0000313" key="1">
    <source>
        <dbReference type="EMBL" id="GAA1940429.1"/>
    </source>
</evidence>
<comment type="caution">
    <text evidence="1">The sequence shown here is derived from an EMBL/GenBank/DDBJ whole genome shotgun (WGS) entry which is preliminary data.</text>
</comment>
<dbReference type="Pfam" id="PF17388">
    <property type="entry name" value="GP24_25"/>
    <property type="match status" value="1"/>
</dbReference>
<dbReference type="EMBL" id="BAAANN010000002">
    <property type="protein sequence ID" value="GAA1940429.1"/>
    <property type="molecule type" value="Genomic_DNA"/>
</dbReference>
<accession>A0ABN2Q106</accession>
<organism evidence="1 2">
    <name type="scientific">Amycolatopsis minnesotensis</name>
    <dbReference type="NCBI Taxonomy" id="337894"/>
    <lineage>
        <taxon>Bacteria</taxon>
        <taxon>Bacillati</taxon>
        <taxon>Actinomycetota</taxon>
        <taxon>Actinomycetes</taxon>
        <taxon>Pseudonocardiales</taxon>
        <taxon>Pseudonocardiaceae</taxon>
        <taxon>Amycolatopsis</taxon>
    </lineage>
</organism>
<evidence type="ECO:0000313" key="2">
    <source>
        <dbReference type="Proteomes" id="UP001501116"/>
    </source>
</evidence>
<dbReference type="Proteomes" id="UP001501116">
    <property type="component" value="Unassembled WGS sequence"/>
</dbReference>
<dbReference type="RefSeq" id="WP_344412797.1">
    <property type="nucleotide sequence ID" value="NZ_BAAANN010000002.1"/>
</dbReference>
<name>A0ABN2Q106_9PSEU</name>
<proteinExistence type="predicted"/>